<feature type="transmembrane region" description="Helical" evidence="1">
    <location>
        <begin position="42"/>
        <end position="62"/>
    </location>
</feature>
<name>A0ABW8Q6W3_9NEIS</name>
<reference evidence="2 3" key="1">
    <citation type="submission" date="2024-11" db="EMBL/GenBank/DDBJ databases">
        <authorList>
            <person name="Mikucki A.G."/>
            <person name="Kahler C.M."/>
        </authorList>
    </citation>
    <scope>NUCLEOTIDE SEQUENCE [LARGE SCALE GENOMIC DNA]</scope>
    <source>
        <strain evidence="2 3">EXNM717</strain>
    </source>
</reference>
<protein>
    <recommendedName>
        <fullName evidence="4">Inner membrane protein</fullName>
    </recommendedName>
</protein>
<evidence type="ECO:0000256" key="1">
    <source>
        <dbReference type="SAM" id="Phobius"/>
    </source>
</evidence>
<feature type="transmembrane region" description="Helical" evidence="1">
    <location>
        <begin position="12"/>
        <end position="30"/>
    </location>
</feature>
<keyword evidence="1" id="KW-0472">Membrane</keyword>
<keyword evidence="1" id="KW-1133">Transmembrane helix</keyword>
<evidence type="ECO:0000313" key="2">
    <source>
        <dbReference type="EMBL" id="MFK7642935.1"/>
    </source>
</evidence>
<accession>A0ABW8Q6W3</accession>
<dbReference type="Proteomes" id="UP001621964">
    <property type="component" value="Unassembled WGS sequence"/>
</dbReference>
<dbReference type="EMBL" id="JBJGEB010000013">
    <property type="protein sequence ID" value="MFK7642935.1"/>
    <property type="molecule type" value="Genomic_DNA"/>
</dbReference>
<keyword evidence="3" id="KW-1185">Reference proteome</keyword>
<proteinExistence type="predicted"/>
<comment type="caution">
    <text evidence="2">The sequence shown here is derived from an EMBL/GenBank/DDBJ whole genome shotgun (WGS) entry which is preliminary data.</text>
</comment>
<organism evidence="2 3">
    <name type="scientific">Neisseria oralis</name>
    <dbReference type="NCBI Taxonomy" id="1107316"/>
    <lineage>
        <taxon>Bacteria</taxon>
        <taxon>Pseudomonadati</taxon>
        <taxon>Pseudomonadota</taxon>
        <taxon>Betaproteobacteria</taxon>
        <taxon>Neisseriales</taxon>
        <taxon>Neisseriaceae</taxon>
        <taxon>Neisseria</taxon>
    </lineage>
</organism>
<gene>
    <name evidence="2" type="ORF">ACI43T_10655</name>
</gene>
<sequence>MPSNVQTRSAPLLYVLIYFAGFLTACLWFNPQDYLSDLAPTVTAVAALTAAWLVCLLVMYKVRSQTEWMQREQRIQREQIHPVLHAAIRRMEGSPAALVLSVKNHGKGAAGKVRFHIEALPNHAASNAVTAAASRLPVFSDGLDMLAAGETYSGAFADVEELTAQLPPNGLSGVVKLRLEYQNTFGETCKSENVLELAGLNRAV</sequence>
<evidence type="ECO:0000313" key="3">
    <source>
        <dbReference type="Proteomes" id="UP001621964"/>
    </source>
</evidence>
<keyword evidence="1" id="KW-0812">Transmembrane</keyword>
<dbReference type="RefSeq" id="WP_297955431.1">
    <property type="nucleotide sequence ID" value="NZ_JBJGEB010000013.1"/>
</dbReference>
<evidence type="ECO:0008006" key="4">
    <source>
        <dbReference type="Google" id="ProtNLM"/>
    </source>
</evidence>